<sequence length="137" mass="15335">MSRNQEILVHDSIVDDEDEETLGAWATAPPGNQDIHNDYCPGWDWALLPSGAVCKSWNTSYSEVQRLNLCLPDKSPCLLYSPHDQYRHPGGNATLHRLSTGKSYRTLVPVPPRQFVLGSSHGWLRSELHLFNPVTGV</sequence>
<dbReference type="Proteomes" id="UP000636709">
    <property type="component" value="Unassembled WGS sequence"/>
</dbReference>
<comment type="caution">
    <text evidence="1">The sequence shown here is derived from an EMBL/GenBank/DDBJ whole genome shotgun (WGS) entry which is preliminary data.</text>
</comment>
<dbReference type="PANTHER" id="PTHR44586">
    <property type="entry name" value="F-BOX DOMAIN CONTAINING PROTEIN, EXPRESSED"/>
    <property type="match status" value="1"/>
</dbReference>
<keyword evidence="2" id="KW-1185">Reference proteome</keyword>
<accession>A0A835AGM7</accession>
<dbReference type="OrthoDB" id="692376at2759"/>
<evidence type="ECO:0000313" key="1">
    <source>
        <dbReference type="EMBL" id="KAF8661741.1"/>
    </source>
</evidence>
<dbReference type="PANTHER" id="PTHR44586:SF26">
    <property type="entry name" value="F-BOX DOMAIN-CONTAINING PROTEIN"/>
    <property type="match status" value="1"/>
</dbReference>
<name>A0A835AGM7_9POAL</name>
<proteinExistence type="predicted"/>
<evidence type="ECO:0000313" key="2">
    <source>
        <dbReference type="Proteomes" id="UP000636709"/>
    </source>
</evidence>
<organism evidence="1 2">
    <name type="scientific">Digitaria exilis</name>
    <dbReference type="NCBI Taxonomy" id="1010633"/>
    <lineage>
        <taxon>Eukaryota</taxon>
        <taxon>Viridiplantae</taxon>
        <taxon>Streptophyta</taxon>
        <taxon>Embryophyta</taxon>
        <taxon>Tracheophyta</taxon>
        <taxon>Spermatophyta</taxon>
        <taxon>Magnoliopsida</taxon>
        <taxon>Liliopsida</taxon>
        <taxon>Poales</taxon>
        <taxon>Poaceae</taxon>
        <taxon>PACMAD clade</taxon>
        <taxon>Panicoideae</taxon>
        <taxon>Panicodae</taxon>
        <taxon>Paniceae</taxon>
        <taxon>Anthephorinae</taxon>
        <taxon>Digitaria</taxon>
    </lineage>
</organism>
<dbReference type="EMBL" id="JACEFO010002392">
    <property type="protein sequence ID" value="KAF8661741.1"/>
    <property type="molecule type" value="Genomic_DNA"/>
</dbReference>
<dbReference type="AlphaFoldDB" id="A0A835AGM7"/>
<protein>
    <submittedName>
        <fullName evidence="1">Uncharacterized protein</fullName>
    </submittedName>
</protein>
<reference evidence="1" key="1">
    <citation type="submission" date="2020-07" db="EMBL/GenBank/DDBJ databases">
        <title>Genome sequence and genetic diversity analysis of an under-domesticated orphan crop, white fonio (Digitaria exilis).</title>
        <authorList>
            <person name="Bennetzen J.L."/>
            <person name="Chen S."/>
            <person name="Ma X."/>
            <person name="Wang X."/>
            <person name="Yssel A.E.J."/>
            <person name="Chaluvadi S.R."/>
            <person name="Johnson M."/>
            <person name="Gangashetty P."/>
            <person name="Hamidou F."/>
            <person name="Sanogo M.D."/>
            <person name="Zwaenepoel A."/>
            <person name="Wallace J."/>
            <person name="Van De Peer Y."/>
            <person name="Van Deynze A."/>
        </authorList>
    </citation>
    <scope>NUCLEOTIDE SEQUENCE</scope>
    <source>
        <tissue evidence="1">Leaves</tissue>
    </source>
</reference>
<gene>
    <name evidence="1" type="ORF">HU200_056693</name>
</gene>